<reference evidence="6 7" key="2">
    <citation type="journal article" date="2011" name="Stand. Genomic Sci.">
        <title>Complete genome sequence of Ferroglobus placidus AEDII12DO.</title>
        <authorList>
            <person name="Anderson I."/>
            <person name="Risso C."/>
            <person name="Holmes D."/>
            <person name="Lucas S."/>
            <person name="Copeland A."/>
            <person name="Lapidus A."/>
            <person name="Cheng J.F."/>
            <person name="Bruce D."/>
            <person name="Goodwin L."/>
            <person name="Pitluck S."/>
            <person name="Saunders E."/>
            <person name="Brettin T."/>
            <person name="Detter J.C."/>
            <person name="Han C."/>
            <person name="Tapia R."/>
            <person name="Larimer F."/>
            <person name="Land M."/>
            <person name="Hauser L."/>
            <person name="Woyke T."/>
            <person name="Lovley D."/>
            <person name="Kyrpides N."/>
            <person name="Ivanova N."/>
        </authorList>
    </citation>
    <scope>NUCLEOTIDE SEQUENCE [LARGE SCALE GENOMIC DNA]</scope>
    <source>
        <strain evidence="7">DSM 10642 / AEDII12DO</strain>
    </source>
</reference>
<dbReference type="GO" id="GO:0006412">
    <property type="term" value="P:translation"/>
    <property type="evidence" value="ECO:0007669"/>
    <property type="project" value="UniProtKB-UniRule"/>
</dbReference>
<dbReference type="GO" id="GO:0005840">
    <property type="term" value="C:ribosome"/>
    <property type="evidence" value="ECO:0007669"/>
    <property type="project" value="UniProtKB-KW"/>
</dbReference>
<dbReference type="RefSeq" id="WP_012964804.1">
    <property type="nucleotide sequence ID" value="NC_013849.1"/>
</dbReference>
<dbReference type="PaxDb" id="589924-Ferp_0276"/>
<dbReference type="InterPro" id="IPR022856">
    <property type="entry name" value="Ribosomal_eL21_arc"/>
</dbReference>
<dbReference type="Proteomes" id="UP000002613">
    <property type="component" value="Chromosome"/>
</dbReference>
<dbReference type="STRING" id="589924.Ferp_0276"/>
<dbReference type="AlphaFoldDB" id="D3S200"/>
<sequence>MGWKSHGFRFKSGRKLRKKVREKGIKIRRALQTFEIGQIVHIDIDPAVHKGMPHPRFQGRTGRVVGVRGRAYLVEVTDGGKKKIVFARPEHLKPQGGSNAV</sequence>
<reference evidence="7" key="1">
    <citation type="submission" date="2010-02" db="EMBL/GenBank/DDBJ databases">
        <title>Complete sequence of Ferroglobus placidus DSM 10642.</title>
        <authorList>
            <consortium name="US DOE Joint Genome Institute"/>
            <person name="Lucas S."/>
            <person name="Copeland A."/>
            <person name="Lapidus A."/>
            <person name="Cheng J.-F."/>
            <person name="Bruce D."/>
            <person name="Goodwin L."/>
            <person name="Pitluck S."/>
            <person name="Saunders E."/>
            <person name="Brettin T."/>
            <person name="Detter J.C."/>
            <person name="Han C."/>
            <person name="Tapia R."/>
            <person name="Larimer F."/>
            <person name="Land M."/>
            <person name="Hauser L."/>
            <person name="Kyrpides N."/>
            <person name="Ivanova N."/>
            <person name="Holmes D."/>
            <person name="Lovley D."/>
            <person name="Kyrpides N."/>
            <person name="Anderson I.J."/>
            <person name="Woyke T."/>
        </authorList>
    </citation>
    <scope>NUCLEOTIDE SEQUENCE [LARGE SCALE GENOMIC DNA]</scope>
    <source>
        <strain evidence="7">DSM 10642 / AEDII12DO</strain>
    </source>
</reference>
<dbReference type="InterPro" id="IPR001147">
    <property type="entry name" value="Ribosomal_eL21"/>
</dbReference>
<dbReference type="FunFam" id="2.30.30.70:FF:000001">
    <property type="entry name" value="60S ribosomal protein L21"/>
    <property type="match status" value="1"/>
</dbReference>
<name>D3S200_FERPA</name>
<dbReference type="GO" id="GO:0003735">
    <property type="term" value="F:structural constituent of ribosome"/>
    <property type="evidence" value="ECO:0007669"/>
    <property type="project" value="InterPro"/>
</dbReference>
<evidence type="ECO:0000256" key="1">
    <source>
        <dbReference type="ARBA" id="ARBA00008427"/>
    </source>
</evidence>
<dbReference type="GeneID" id="8777773"/>
<evidence type="ECO:0000256" key="3">
    <source>
        <dbReference type="ARBA" id="ARBA00023274"/>
    </source>
</evidence>
<dbReference type="InterPro" id="IPR036948">
    <property type="entry name" value="Ribosomal_eL21_sf"/>
</dbReference>
<dbReference type="HOGENOM" id="CLU_103610_1_1_2"/>
<dbReference type="NCBIfam" id="NF003303">
    <property type="entry name" value="PRK04306.1"/>
    <property type="match status" value="1"/>
</dbReference>
<dbReference type="PROSITE" id="PS01171">
    <property type="entry name" value="RIBOSOMAL_L21E"/>
    <property type="match status" value="1"/>
</dbReference>
<dbReference type="GO" id="GO:1990904">
    <property type="term" value="C:ribonucleoprotein complex"/>
    <property type="evidence" value="ECO:0007669"/>
    <property type="project" value="UniProtKB-KW"/>
</dbReference>
<keyword evidence="3 5" id="KW-0687">Ribonucleoprotein</keyword>
<accession>D3S200</accession>
<evidence type="ECO:0000313" key="7">
    <source>
        <dbReference type="Proteomes" id="UP000002613"/>
    </source>
</evidence>
<protein>
    <recommendedName>
        <fullName evidence="4 5">Large ribosomal subunit protein eL21</fullName>
    </recommendedName>
</protein>
<evidence type="ECO:0000313" key="6">
    <source>
        <dbReference type="EMBL" id="ADC64457.1"/>
    </source>
</evidence>
<organism evidence="6 7">
    <name type="scientific">Ferroglobus placidus (strain DSM 10642 / AEDII12DO)</name>
    <dbReference type="NCBI Taxonomy" id="589924"/>
    <lineage>
        <taxon>Archaea</taxon>
        <taxon>Methanobacteriati</taxon>
        <taxon>Methanobacteriota</taxon>
        <taxon>Archaeoglobi</taxon>
        <taxon>Archaeoglobales</taxon>
        <taxon>Archaeoglobaceae</taxon>
        <taxon>Ferroglobus</taxon>
    </lineage>
</organism>
<evidence type="ECO:0000256" key="5">
    <source>
        <dbReference type="HAMAP-Rule" id="MF_00369"/>
    </source>
</evidence>
<dbReference type="eggNOG" id="arCOG04129">
    <property type="taxonomic scope" value="Archaea"/>
</dbReference>
<dbReference type="HAMAP" id="MF_00369">
    <property type="entry name" value="Ribosomal_eL21"/>
    <property type="match status" value="1"/>
</dbReference>
<evidence type="ECO:0000256" key="2">
    <source>
        <dbReference type="ARBA" id="ARBA00022980"/>
    </source>
</evidence>
<keyword evidence="7" id="KW-1185">Reference proteome</keyword>
<dbReference type="OrthoDB" id="6295at2157"/>
<proteinExistence type="inferred from homology"/>
<dbReference type="Gene3D" id="2.30.30.70">
    <property type="entry name" value="Ribosomal protein L21"/>
    <property type="match status" value="1"/>
</dbReference>
<comment type="similarity">
    <text evidence="1 5">Belongs to the eukaryotic ribosomal protein eL21 family.</text>
</comment>
<dbReference type="Pfam" id="PF01157">
    <property type="entry name" value="Ribosomal_L21e"/>
    <property type="match status" value="1"/>
</dbReference>
<dbReference type="PANTHER" id="PTHR20981">
    <property type="entry name" value="60S RIBOSOMAL PROTEIN L21"/>
    <property type="match status" value="1"/>
</dbReference>
<dbReference type="SUPFAM" id="SSF50104">
    <property type="entry name" value="Translation proteins SH3-like domain"/>
    <property type="match status" value="1"/>
</dbReference>
<dbReference type="KEGG" id="fpl:Ferp_0276"/>
<dbReference type="InterPro" id="IPR008991">
    <property type="entry name" value="Translation_prot_SH3-like_sf"/>
</dbReference>
<dbReference type="EMBL" id="CP001899">
    <property type="protein sequence ID" value="ADC64457.1"/>
    <property type="molecule type" value="Genomic_DNA"/>
</dbReference>
<gene>
    <name evidence="5" type="primary">rpl21e</name>
    <name evidence="6" type="ordered locus">Ferp_0276</name>
</gene>
<evidence type="ECO:0000256" key="4">
    <source>
        <dbReference type="ARBA" id="ARBA00035219"/>
    </source>
</evidence>
<keyword evidence="2 5" id="KW-0689">Ribosomal protein</keyword>
<dbReference type="InterPro" id="IPR018259">
    <property type="entry name" value="Ribosomal_eL21_CS"/>
</dbReference>